<evidence type="ECO:0008006" key="3">
    <source>
        <dbReference type="Google" id="ProtNLM"/>
    </source>
</evidence>
<gene>
    <name evidence="1" type="ORF">H9868_03745</name>
</gene>
<evidence type="ECO:0000313" key="1">
    <source>
        <dbReference type="EMBL" id="HIW93634.1"/>
    </source>
</evidence>
<evidence type="ECO:0000313" key="2">
    <source>
        <dbReference type="Proteomes" id="UP000824192"/>
    </source>
</evidence>
<dbReference type="AlphaFoldDB" id="A0A9D1RT21"/>
<reference evidence="1" key="2">
    <citation type="submission" date="2021-04" db="EMBL/GenBank/DDBJ databases">
        <authorList>
            <person name="Gilroy R."/>
        </authorList>
    </citation>
    <scope>NUCLEOTIDE SEQUENCE</scope>
    <source>
        <strain evidence="1">ChiGjej6B6-1540</strain>
    </source>
</reference>
<dbReference type="EMBL" id="DXGA01000081">
    <property type="protein sequence ID" value="HIW93634.1"/>
    <property type="molecule type" value="Genomic_DNA"/>
</dbReference>
<dbReference type="Proteomes" id="UP000824192">
    <property type="component" value="Unassembled WGS sequence"/>
</dbReference>
<accession>A0A9D1RT21</accession>
<sequence length="273" mass="29883">MEWSKIKNIILLILLTLNLILLIIVGDQQYQSVQVAQNTRFQVLQILSENGVTVSEEVIPDAASLPVLQIDRAALTSQEGVDLLGIGTEKENTGGRVVYCSAKGEMELYSNGRFLTHCTPGAFPVSGGQEAAEGRKALEEMGLSVRFLEEKQENGVITVTYCQMWDGVPVFDALCSAVFEDGSLQTLSGQRITGTSTELELWPLPDVPTTLIQFLNWKNEERLVFSSITSMEAGYQSSTGRSSLLAPVWCITTETGRYVVDTEGNIEALEPVV</sequence>
<comment type="caution">
    <text evidence="1">The sequence shown here is derived from an EMBL/GenBank/DDBJ whole genome shotgun (WGS) entry which is preliminary data.</text>
</comment>
<proteinExistence type="predicted"/>
<organism evidence="1 2">
    <name type="scientific">Candidatus Flavonifractor merdipullorum</name>
    <dbReference type="NCBI Taxonomy" id="2838590"/>
    <lineage>
        <taxon>Bacteria</taxon>
        <taxon>Bacillati</taxon>
        <taxon>Bacillota</taxon>
        <taxon>Clostridia</taxon>
        <taxon>Eubacteriales</taxon>
        <taxon>Oscillospiraceae</taxon>
        <taxon>Flavonifractor</taxon>
    </lineage>
</organism>
<protein>
    <recommendedName>
        <fullName evidence="3">Regulatory protein YycH-like domain-containing protein</fullName>
    </recommendedName>
</protein>
<reference evidence="1" key="1">
    <citation type="journal article" date="2021" name="PeerJ">
        <title>Extensive microbial diversity within the chicken gut microbiome revealed by metagenomics and culture.</title>
        <authorList>
            <person name="Gilroy R."/>
            <person name="Ravi A."/>
            <person name="Getino M."/>
            <person name="Pursley I."/>
            <person name="Horton D.L."/>
            <person name="Alikhan N.F."/>
            <person name="Baker D."/>
            <person name="Gharbi K."/>
            <person name="Hall N."/>
            <person name="Watson M."/>
            <person name="Adriaenssens E.M."/>
            <person name="Foster-Nyarko E."/>
            <person name="Jarju S."/>
            <person name="Secka A."/>
            <person name="Antonio M."/>
            <person name="Oren A."/>
            <person name="Chaudhuri R.R."/>
            <person name="La Ragione R."/>
            <person name="Hildebrand F."/>
            <person name="Pallen M.J."/>
        </authorList>
    </citation>
    <scope>NUCLEOTIDE SEQUENCE</scope>
    <source>
        <strain evidence="1">ChiGjej6B6-1540</strain>
    </source>
</reference>
<name>A0A9D1RT21_9FIRM</name>